<keyword evidence="2" id="KW-0732">Signal</keyword>
<feature type="compositionally biased region" description="Basic and acidic residues" evidence="1">
    <location>
        <begin position="452"/>
        <end position="465"/>
    </location>
</feature>
<feature type="region of interest" description="Disordered" evidence="1">
    <location>
        <begin position="614"/>
        <end position="635"/>
    </location>
</feature>
<feature type="chain" id="PRO_5034777145" description="F-box domain-containing protein" evidence="2">
    <location>
        <begin position="25"/>
        <end position="662"/>
    </location>
</feature>
<keyword evidence="4" id="KW-1185">Reference proteome</keyword>
<evidence type="ECO:0008006" key="5">
    <source>
        <dbReference type="Google" id="ProtNLM"/>
    </source>
</evidence>
<gene>
    <name evidence="3" type="ORF">D9619_007642</name>
</gene>
<dbReference type="EMBL" id="JAACJJ010000057">
    <property type="protein sequence ID" value="KAF5310767.1"/>
    <property type="molecule type" value="Genomic_DNA"/>
</dbReference>
<protein>
    <recommendedName>
        <fullName evidence="5">F-box domain-containing protein</fullName>
    </recommendedName>
</protein>
<dbReference type="OrthoDB" id="3068152at2759"/>
<evidence type="ECO:0000256" key="1">
    <source>
        <dbReference type="SAM" id="MobiDB-lite"/>
    </source>
</evidence>
<dbReference type="Proteomes" id="UP000567179">
    <property type="component" value="Unassembled WGS sequence"/>
</dbReference>
<reference evidence="3 4" key="1">
    <citation type="journal article" date="2020" name="ISME J.">
        <title>Uncovering the hidden diversity of litter-decomposition mechanisms in mushroom-forming fungi.</title>
        <authorList>
            <person name="Floudas D."/>
            <person name="Bentzer J."/>
            <person name="Ahren D."/>
            <person name="Johansson T."/>
            <person name="Persson P."/>
            <person name="Tunlid A."/>
        </authorList>
    </citation>
    <scope>NUCLEOTIDE SEQUENCE [LARGE SCALE GENOMIC DNA]</scope>
    <source>
        <strain evidence="3 4">CBS 101986</strain>
    </source>
</reference>
<comment type="caution">
    <text evidence="3">The sequence shown here is derived from an EMBL/GenBank/DDBJ whole genome shotgun (WGS) entry which is preliminary data.</text>
</comment>
<dbReference type="AlphaFoldDB" id="A0A8H5ESH1"/>
<sequence>MYFTNTFLTLCVATLAALPGSVGASGLSATCKNIFMPSNNFLEATCSDGRGRLEYYTIDTFLFCTTYSLALYILSSLVPLGFALVSPRPLSLFSLLVSSLESKTELVCQPNGDYAARGCAGCEIVTGEFMECGCPGGVKIADLGSSAAPATGQTRTASILRGCTFQLDTFVFTPRIFDQEELTAYFFPAQHRLRHLTYYGNTKFLTREICPKLESLSADETALGALVSLPEVLILEIFRGLSGPRPPINFYITACLEGYRRARILSVPTYRYLREKTYDGPLALVLLKLAHVSEEDLQQMQNLPELRVLVIDSSWHLKDKIAPLFWNHKALKYVDVETAKHLQISPAKVALHYTCTSSDIIFGATPIFDIPPHYELGKRSLPETEHIDSEAEEEEVLQLLLPHRMSPSPEPQPERRPSSSQSSASAVQLLAVGASRVPSSGPVDKKRKRKANKEEFLNDAKDSNKPNKNRKRSKDPTVESDTGAFAPERQRSRKVKKRPTENRAFGSPATSSAELNRSLPPIKISPTDLEEFAIYMGEDDAHSSDSERGGYLANGRRRRRELEHARPLDASPQAILLPSSTMHDRSELPQSISHAMKPTLEPWMYRTIYEPADPVSSEGTLVKPPKFVKRKPNPKRNAYIDPRYLAGPSSHPVFASSPQTLC</sequence>
<feature type="signal peptide" evidence="2">
    <location>
        <begin position="1"/>
        <end position="24"/>
    </location>
</feature>
<name>A0A8H5ESH1_9AGAR</name>
<evidence type="ECO:0000313" key="4">
    <source>
        <dbReference type="Proteomes" id="UP000567179"/>
    </source>
</evidence>
<evidence type="ECO:0000313" key="3">
    <source>
        <dbReference type="EMBL" id="KAF5310767.1"/>
    </source>
</evidence>
<proteinExistence type="predicted"/>
<organism evidence="3 4">
    <name type="scientific">Psilocybe cf. subviscida</name>
    <dbReference type="NCBI Taxonomy" id="2480587"/>
    <lineage>
        <taxon>Eukaryota</taxon>
        <taxon>Fungi</taxon>
        <taxon>Dikarya</taxon>
        <taxon>Basidiomycota</taxon>
        <taxon>Agaricomycotina</taxon>
        <taxon>Agaricomycetes</taxon>
        <taxon>Agaricomycetidae</taxon>
        <taxon>Agaricales</taxon>
        <taxon>Agaricineae</taxon>
        <taxon>Strophariaceae</taxon>
        <taxon>Psilocybe</taxon>
    </lineage>
</organism>
<accession>A0A8H5ESH1</accession>
<feature type="compositionally biased region" description="Basic and acidic residues" evidence="1">
    <location>
        <begin position="539"/>
        <end position="548"/>
    </location>
</feature>
<feature type="region of interest" description="Disordered" evidence="1">
    <location>
        <begin position="404"/>
        <end position="522"/>
    </location>
</feature>
<evidence type="ECO:0000256" key="2">
    <source>
        <dbReference type="SAM" id="SignalP"/>
    </source>
</evidence>
<feature type="region of interest" description="Disordered" evidence="1">
    <location>
        <begin position="537"/>
        <end position="589"/>
    </location>
</feature>